<dbReference type="InterPro" id="IPR004083">
    <property type="entry name" value="Raptor"/>
</dbReference>
<feature type="compositionally biased region" description="Polar residues" evidence="1">
    <location>
        <begin position="343"/>
        <end position="352"/>
    </location>
</feature>
<dbReference type="InterPro" id="IPR011989">
    <property type="entry name" value="ARM-like"/>
</dbReference>
<name>A0AAV9CEV4_ACOCL</name>
<evidence type="ECO:0000256" key="1">
    <source>
        <dbReference type="SAM" id="MobiDB-lite"/>
    </source>
</evidence>
<comment type="caution">
    <text evidence="2">The sequence shown here is derived from an EMBL/GenBank/DDBJ whole genome shotgun (WGS) entry which is preliminary data.</text>
</comment>
<feature type="compositionally biased region" description="Polar residues" evidence="1">
    <location>
        <begin position="240"/>
        <end position="250"/>
    </location>
</feature>
<dbReference type="PANTHER" id="PTHR12848:SF16">
    <property type="entry name" value="REGULATORY-ASSOCIATED PROTEIN OF MTOR"/>
    <property type="match status" value="1"/>
</dbReference>
<feature type="compositionally biased region" description="Basic and acidic residues" evidence="1">
    <location>
        <begin position="251"/>
        <end position="261"/>
    </location>
</feature>
<dbReference type="GO" id="GO:0031931">
    <property type="term" value="C:TORC1 complex"/>
    <property type="evidence" value="ECO:0007669"/>
    <property type="project" value="InterPro"/>
</dbReference>
<dbReference type="Gene3D" id="2.130.10.10">
    <property type="entry name" value="YVTN repeat-like/Quinoprotein amine dehydrogenase"/>
    <property type="match status" value="1"/>
</dbReference>
<dbReference type="InterPro" id="IPR015943">
    <property type="entry name" value="WD40/YVTN_repeat-like_dom_sf"/>
</dbReference>
<dbReference type="GO" id="GO:0030674">
    <property type="term" value="F:protein-macromolecule adaptor activity"/>
    <property type="evidence" value="ECO:0007669"/>
    <property type="project" value="TreeGrafter"/>
</dbReference>
<sequence>MAAFVLAVIVDRHHVGLGACIQADLIPVCLRRLQLANPHDAKAEPLLCQWLCLCLGKLWEDFPEAQMIGLQADAPGTFASLLSKSQPEVRAAAVFALGMLLDVGNDSLRDETGVDDECDDDEKTKAELIIVKSLLEVVADGSPMVRAEVVVALARFAFVHNKHLKPIAAAYWKPKPNRLCTSLPSLPNIKISNYGYRSVGQYTHSGSPVLRIGSDCTSSGLRGWVSMNSPLASTGIMCGSPQSNDSSQHSDSGELLKDHASSGDTNFSRSKPLDNTVYTQCVLAMCTLAKDPSPRIANLGQRMLSMIGIKQVVTKALQPDGPIQPGDSPATSPAPSLHGPARSPSSWDTTAGHSPLTFRTPLISPPRQSLTGMRRVSSLECSPLWMNSPNLGLADPILGFGGSGSECSLLPQSTIYYWSCDHFLRSPVTAADDEEEIFAKREVRERYAIDRIAKCQQYSVNKFSTEIASWDTKFETGTKVALLHPFDPIVVAADKDERIRVWNYDKGTFLNSFNNHEVSDKGISKLCLVNELDDSLLLVASCNGNIRIWKNYRVNKSL</sequence>
<dbReference type="AlphaFoldDB" id="A0AAV9CEV4"/>
<reference evidence="2" key="1">
    <citation type="journal article" date="2023" name="Nat. Commun.">
        <title>Diploid and tetraploid genomes of Acorus and the evolution of monocots.</title>
        <authorList>
            <person name="Ma L."/>
            <person name="Liu K.W."/>
            <person name="Li Z."/>
            <person name="Hsiao Y.Y."/>
            <person name="Qi Y."/>
            <person name="Fu T."/>
            <person name="Tang G.D."/>
            <person name="Zhang D."/>
            <person name="Sun W.H."/>
            <person name="Liu D.K."/>
            <person name="Li Y."/>
            <person name="Chen G.Z."/>
            <person name="Liu X.D."/>
            <person name="Liao X.Y."/>
            <person name="Jiang Y.T."/>
            <person name="Yu X."/>
            <person name="Hao Y."/>
            <person name="Huang J."/>
            <person name="Zhao X.W."/>
            <person name="Ke S."/>
            <person name="Chen Y.Y."/>
            <person name="Wu W.L."/>
            <person name="Hsu J.L."/>
            <person name="Lin Y.F."/>
            <person name="Huang M.D."/>
            <person name="Li C.Y."/>
            <person name="Huang L."/>
            <person name="Wang Z.W."/>
            <person name="Zhao X."/>
            <person name="Zhong W.Y."/>
            <person name="Peng D.H."/>
            <person name="Ahmad S."/>
            <person name="Lan S."/>
            <person name="Zhang J.S."/>
            <person name="Tsai W.C."/>
            <person name="Van de Peer Y."/>
            <person name="Liu Z.J."/>
        </authorList>
    </citation>
    <scope>NUCLEOTIDE SEQUENCE</scope>
    <source>
        <strain evidence="2">CP</strain>
    </source>
</reference>
<dbReference type="InterPro" id="IPR016024">
    <property type="entry name" value="ARM-type_fold"/>
</dbReference>
<dbReference type="GO" id="GO:0005737">
    <property type="term" value="C:cytoplasm"/>
    <property type="evidence" value="ECO:0007669"/>
    <property type="project" value="TreeGrafter"/>
</dbReference>
<keyword evidence="3" id="KW-1185">Reference proteome</keyword>
<protein>
    <submittedName>
        <fullName evidence="2">Regulatory-associated protein of TOR 1</fullName>
    </submittedName>
</protein>
<dbReference type="GO" id="GO:0071230">
    <property type="term" value="P:cellular response to amino acid stimulus"/>
    <property type="evidence" value="ECO:0007669"/>
    <property type="project" value="TreeGrafter"/>
</dbReference>
<dbReference type="InterPro" id="IPR036322">
    <property type="entry name" value="WD40_repeat_dom_sf"/>
</dbReference>
<proteinExistence type="predicted"/>
<organism evidence="2 3">
    <name type="scientific">Acorus calamus</name>
    <name type="common">Sweet flag</name>
    <dbReference type="NCBI Taxonomy" id="4465"/>
    <lineage>
        <taxon>Eukaryota</taxon>
        <taxon>Viridiplantae</taxon>
        <taxon>Streptophyta</taxon>
        <taxon>Embryophyta</taxon>
        <taxon>Tracheophyta</taxon>
        <taxon>Spermatophyta</taxon>
        <taxon>Magnoliopsida</taxon>
        <taxon>Liliopsida</taxon>
        <taxon>Acoraceae</taxon>
        <taxon>Acorus</taxon>
    </lineage>
</organism>
<feature type="region of interest" description="Disordered" evidence="1">
    <location>
        <begin position="318"/>
        <end position="369"/>
    </location>
</feature>
<dbReference type="GO" id="GO:0031929">
    <property type="term" value="P:TOR signaling"/>
    <property type="evidence" value="ECO:0007669"/>
    <property type="project" value="InterPro"/>
</dbReference>
<feature type="region of interest" description="Disordered" evidence="1">
    <location>
        <begin position="236"/>
        <end position="270"/>
    </location>
</feature>
<dbReference type="GO" id="GO:0030307">
    <property type="term" value="P:positive regulation of cell growth"/>
    <property type="evidence" value="ECO:0007669"/>
    <property type="project" value="TreeGrafter"/>
</dbReference>
<dbReference type="PANTHER" id="PTHR12848">
    <property type="entry name" value="REGULATORY-ASSOCIATED PROTEIN OF MTOR"/>
    <property type="match status" value="1"/>
</dbReference>
<gene>
    <name evidence="2" type="primary">RAPTOR1</name>
    <name evidence="2" type="ORF">QJS10_CPB20g00171</name>
</gene>
<dbReference type="SUPFAM" id="SSF50978">
    <property type="entry name" value="WD40 repeat-like"/>
    <property type="match status" value="1"/>
</dbReference>
<dbReference type="SUPFAM" id="SSF48371">
    <property type="entry name" value="ARM repeat"/>
    <property type="match status" value="1"/>
</dbReference>
<evidence type="ECO:0000313" key="2">
    <source>
        <dbReference type="EMBL" id="KAK1286597.1"/>
    </source>
</evidence>
<dbReference type="GO" id="GO:0010506">
    <property type="term" value="P:regulation of autophagy"/>
    <property type="evidence" value="ECO:0007669"/>
    <property type="project" value="TreeGrafter"/>
</dbReference>
<dbReference type="GO" id="GO:0009267">
    <property type="term" value="P:cellular response to starvation"/>
    <property type="evidence" value="ECO:0007669"/>
    <property type="project" value="TreeGrafter"/>
</dbReference>
<reference evidence="2" key="2">
    <citation type="submission" date="2023-06" db="EMBL/GenBank/DDBJ databases">
        <authorList>
            <person name="Ma L."/>
            <person name="Liu K.-W."/>
            <person name="Li Z."/>
            <person name="Hsiao Y.-Y."/>
            <person name="Qi Y."/>
            <person name="Fu T."/>
            <person name="Tang G."/>
            <person name="Zhang D."/>
            <person name="Sun W.-H."/>
            <person name="Liu D.-K."/>
            <person name="Li Y."/>
            <person name="Chen G.-Z."/>
            <person name="Liu X.-D."/>
            <person name="Liao X.-Y."/>
            <person name="Jiang Y.-T."/>
            <person name="Yu X."/>
            <person name="Hao Y."/>
            <person name="Huang J."/>
            <person name="Zhao X.-W."/>
            <person name="Ke S."/>
            <person name="Chen Y.-Y."/>
            <person name="Wu W.-L."/>
            <person name="Hsu J.-L."/>
            <person name="Lin Y.-F."/>
            <person name="Huang M.-D."/>
            <person name="Li C.-Y."/>
            <person name="Huang L."/>
            <person name="Wang Z.-W."/>
            <person name="Zhao X."/>
            <person name="Zhong W.-Y."/>
            <person name="Peng D.-H."/>
            <person name="Ahmad S."/>
            <person name="Lan S."/>
            <person name="Zhang J.-S."/>
            <person name="Tsai W.-C."/>
            <person name="Van De Peer Y."/>
            <person name="Liu Z.-J."/>
        </authorList>
    </citation>
    <scope>NUCLEOTIDE SEQUENCE</scope>
    <source>
        <strain evidence="2">CP</strain>
        <tissue evidence="2">Leaves</tissue>
    </source>
</reference>
<dbReference type="Gene3D" id="1.25.10.10">
    <property type="entry name" value="Leucine-rich Repeat Variant"/>
    <property type="match status" value="1"/>
</dbReference>
<evidence type="ECO:0000313" key="3">
    <source>
        <dbReference type="Proteomes" id="UP001180020"/>
    </source>
</evidence>
<dbReference type="Proteomes" id="UP001180020">
    <property type="component" value="Unassembled WGS sequence"/>
</dbReference>
<dbReference type="EMBL" id="JAUJYO010000020">
    <property type="protein sequence ID" value="KAK1286597.1"/>
    <property type="molecule type" value="Genomic_DNA"/>
</dbReference>
<accession>A0AAV9CEV4</accession>